<evidence type="ECO:0000313" key="12">
    <source>
        <dbReference type="EMBL" id="AQZ95969.1"/>
    </source>
</evidence>
<dbReference type="AlphaFoldDB" id="A0A1V0B7S0"/>
<dbReference type="RefSeq" id="WP_080050862.1">
    <property type="nucleotide sequence ID" value="NZ_CP020100.1"/>
</dbReference>
<evidence type="ECO:0000256" key="8">
    <source>
        <dbReference type="ARBA" id="ARBA00022801"/>
    </source>
</evidence>
<evidence type="ECO:0000256" key="7">
    <source>
        <dbReference type="ARBA" id="ARBA00022723"/>
    </source>
</evidence>
<comment type="similarity">
    <text evidence="4">Belongs to the FAN1 family.</text>
</comment>
<dbReference type="FunFam" id="3.40.1350.10:FF:000024">
    <property type="entry name" value="Fanconi-associated nuclease"/>
    <property type="match status" value="1"/>
</dbReference>
<protein>
    <recommendedName>
        <fullName evidence="5">phosphodiesterase I</fullName>
        <ecNumber evidence="5">3.1.4.1</ecNumber>
    </recommendedName>
</protein>
<evidence type="ECO:0000256" key="4">
    <source>
        <dbReference type="ARBA" id="ARBA00005533"/>
    </source>
</evidence>
<keyword evidence="6" id="KW-0540">Nuclease</keyword>
<evidence type="ECO:0000256" key="6">
    <source>
        <dbReference type="ARBA" id="ARBA00022722"/>
    </source>
</evidence>
<dbReference type="InterPro" id="IPR040603">
    <property type="entry name" value="FAN1_SAP_bact"/>
</dbReference>
<feature type="domain" description="VRR-NUC" evidence="11">
    <location>
        <begin position="425"/>
        <end position="539"/>
    </location>
</feature>
<organism evidence="12 13">
    <name type="scientific">Halopseudomonas phragmitis</name>
    <dbReference type="NCBI Taxonomy" id="1931241"/>
    <lineage>
        <taxon>Bacteria</taxon>
        <taxon>Pseudomonadati</taxon>
        <taxon>Pseudomonadota</taxon>
        <taxon>Gammaproteobacteria</taxon>
        <taxon>Pseudomonadales</taxon>
        <taxon>Pseudomonadaceae</taxon>
        <taxon>Halopseudomonas</taxon>
    </lineage>
</organism>
<evidence type="ECO:0000256" key="2">
    <source>
        <dbReference type="ARBA" id="ARBA00001936"/>
    </source>
</evidence>
<dbReference type="PANTHER" id="PTHR15749:SF4">
    <property type="entry name" value="FANCONI-ASSOCIATED NUCLEASE 1"/>
    <property type="match status" value="1"/>
</dbReference>
<comment type="cofactor">
    <cofactor evidence="2">
        <name>Mn(2+)</name>
        <dbReference type="ChEBI" id="CHEBI:29035"/>
    </cofactor>
</comment>
<keyword evidence="13" id="KW-1185">Reference proteome</keyword>
<accession>A0A1V0B7S0</accession>
<dbReference type="InterPro" id="IPR014883">
    <property type="entry name" value="VRR_NUC"/>
</dbReference>
<keyword evidence="10" id="KW-0464">Manganese</keyword>
<proteinExistence type="inferred from homology"/>
<reference evidence="12 13" key="1">
    <citation type="submission" date="2017-03" db="EMBL/GenBank/DDBJ databases">
        <title>Complete genome sequence of the novel DNRA strain Pseudomonas sp. S-6-2 isolated from Chinese polluted river sediment. Journal of Biotechnology.</title>
        <authorList>
            <person name="Li J."/>
            <person name="Xiang F."/>
            <person name="Wang L."/>
            <person name="Xi L."/>
            <person name="Liu J."/>
        </authorList>
    </citation>
    <scope>NUCLEOTIDE SEQUENCE [LARGE SCALE GENOMIC DNA]</scope>
    <source>
        <strain evidence="12 13">S-6-2</strain>
    </source>
</reference>
<dbReference type="InterPro" id="IPR049125">
    <property type="entry name" value="FAN1-like_WH"/>
</dbReference>
<dbReference type="Pfam" id="PF21315">
    <property type="entry name" value="FAN1_HTH"/>
    <property type="match status" value="1"/>
</dbReference>
<dbReference type="EC" id="3.1.4.1" evidence="5"/>
<dbReference type="GO" id="GO:0046872">
    <property type="term" value="F:metal ion binding"/>
    <property type="evidence" value="ECO:0007669"/>
    <property type="project" value="UniProtKB-KW"/>
</dbReference>
<dbReference type="Pfam" id="PF08774">
    <property type="entry name" value="VRR_NUC"/>
    <property type="match status" value="1"/>
</dbReference>
<dbReference type="GO" id="GO:0004528">
    <property type="term" value="F:phosphodiesterase I activity"/>
    <property type="evidence" value="ECO:0007669"/>
    <property type="project" value="UniProtKB-EC"/>
</dbReference>
<evidence type="ECO:0000259" key="11">
    <source>
        <dbReference type="SMART" id="SM00990"/>
    </source>
</evidence>
<dbReference type="GO" id="GO:0003676">
    <property type="term" value="F:nucleic acid binding"/>
    <property type="evidence" value="ECO:0007669"/>
    <property type="project" value="InterPro"/>
</dbReference>
<dbReference type="InterPro" id="IPR011856">
    <property type="entry name" value="tRNA_endonuc-like_dom_sf"/>
</dbReference>
<evidence type="ECO:0000256" key="5">
    <source>
        <dbReference type="ARBA" id="ARBA00012029"/>
    </source>
</evidence>
<keyword evidence="7" id="KW-0479">Metal-binding</keyword>
<evidence type="ECO:0000256" key="10">
    <source>
        <dbReference type="ARBA" id="ARBA00023211"/>
    </source>
</evidence>
<keyword evidence="9" id="KW-0460">Magnesium</keyword>
<gene>
    <name evidence="12" type="ORF">BVH74_14950</name>
</gene>
<dbReference type="InterPro" id="IPR033315">
    <property type="entry name" value="Fan1-like"/>
</dbReference>
<dbReference type="GO" id="GO:0036297">
    <property type="term" value="P:interstrand cross-link repair"/>
    <property type="evidence" value="ECO:0007669"/>
    <property type="project" value="InterPro"/>
</dbReference>
<dbReference type="KEGG" id="ppha:BVH74_14950"/>
<evidence type="ECO:0000256" key="3">
    <source>
        <dbReference type="ARBA" id="ARBA00001946"/>
    </source>
</evidence>
<comment type="cofactor">
    <cofactor evidence="3">
        <name>Mg(2+)</name>
        <dbReference type="ChEBI" id="CHEBI:18420"/>
    </cofactor>
</comment>
<dbReference type="Proteomes" id="UP000243488">
    <property type="component" value="Chromosome"/>
</dbReference>
<evidence type="ECO:0000256" key="1">
    <source>
        <dbReference type="ARBA" id="ARBA00000983"/>
    </source>
</evidence>
<dbReference type="Pfam" id="PF18081">
    <property type="entry name" value="FANC_SAP"/>
    <property type="match status" value="1"/>
</dbReference>
<dbReference type="Gene3D" id="3.40.1350.10">
    <property type="match status" value="1"/>
</dbReference>
<sequence>MPDSLGPEHYYLSNFLTALNWIEERYGDLLSAEEHAFICGFRHLPLASQALLVRLVMRKGPHFRHSALKYPEIGDIAIAAEALLKHGWLRDDQPLDAAQLFALLRRGELLTLLPDTPSSTRKADLFEALCAKISQPTRFSELAGFLNEPLYTLMVGPLCERLRLMFFGNLSQQWSEFVLADLGIFRYEQVPIAAQARGFSQRADIDDYLHLRACREQLEAGASVNSVLEQLGPVRSDNPWILNRHAKLLFLLARQAERDGELHNAVMLYQRSHYPGARQRRIRLLERLESWDSAWSLAQVALASPESDAEQQLLERLLARLARQLDQPAPAPRPRCEPERIDLTLANTGSVEWAVREHLHTEQTPVHYVENTLINSLFGLLCWEAIFTPLPGAFFHPFHTGPVDLLSADFHQRRAQQFTRCLARLDDGSHAQHIRAIYQAKQGIQSPFVAWDWLPAELLDQALLCLPAEHLKAWFQRLLQDLRNNRAGMPDLIQFWPQERRYRMIEVKGPGDRLQDNQKRWIEFCTRHNMPVQVCHVRWSEA</sequence>
<dbReference type="EMBL" id="CP020100">
    <property type="protein sequence ID" value="AQZ95969.1"/>
    <property type="molecule type" value="Genomic_DNA"/>
</dbReference>
<name>A0A1V0B7S0_9GAMM</name>
<dbReference type="SMART" id="SM00990">
    <property type="entry name" value="VRR_NUC"/>
    <property type="match status" value="1"/>
</dbReference>
<keyword evidence="8" id="KW-0378">Hydrolase</keyword>
<evidence type="ECO:0000256" key="9">
    <source>
        <dbReference type="ARBA" id="ARBA00022842"/>
    </source>
</evidence>
<evidence type="ECO:0000313" key="13">
    <source>
        <dbReference type="Proteomes" id="UP000243488"/>
    </source>
</evidence>
<dbReference type="STRING" id="1931241.BVH74_14950"/>
<dbReference type="PANTHER" id="PTHR15749">
    <property type="entry name" value="FANCONI-ASSOCIATED NUCLEASE 1"/>
    <property type="match status" value="1"/>
</dbReference>
<comment type="catalytic activity">
    <reaction evidence="1">
        <text>Hydrolytically removes 5'-nucleotides successively from the 3'-hydroxy termini of 3'-hydroxy-terminated oligonucleotides.</text>
        <dbReference type="EC" id="3.1.4.1"/>
    </reaction>
</comment>